<accession>A0A395H1X9</accession>
<evidence type="ECO:0000313" key="2">
    <source>
        <dbReference type="EMBL" id="RAL01877.1"/>
    </source>
</evidence>
<gene>
    <name evidence="2" type="ORF">BO80DRAFT_424246</name>
</gene>
<dbReference type="AlphaFoldDB" id="A0A395H1X9"/>
<evidence type="ECO:0000313" key="3">
    <source>
        <dbReference type="Proteomes" id="UP000249402"/>
    </source>
</evidence>
<protein>
    <submittedName>
        <fullName evidence="2">Uncharacterized protein</fullName>
    </submittedName>
</protein>
<dbReference type="Proteomes" id="UP000249402">
    <property type="component" value="Unassembled WGS sequence"/>
</dbReference>
<keyword evidence="1" id="KW-1133">Transmembrane helix</keyword>
<keyword evidence="1" id="KW-0812">Transmembrane</keyword>
<name>A0A395H1X9_9EURO</name>
<dbReference type="VEuPathDB" id="FungiDB:BO80DRAFT_424246"/>
<feature type="transmembrane region" description="Helical" evidence="1">
    <location>
        <begin position="24"/>
        <end position="44"/>
    </location>
</feature>
<organism evidence="2 3">
    <name type="scientific">Aspergillus ibericus CBS 121593</name>
    <dbReference type="NCBI Taxonomy" id="1448316"/>
    <lineage>
        <taxon>Eukaryota</taxon>
        <taxon>Fungi</taxon>
        <taxon>Dikarya</taxon>
        <taxon>Ascomycota</taxon>
        <taxon>Pezizomycotina</taxon>
        <taxon>Eurotiomycetes</taxon>
        <taxon>Eurotiomycetidae</taxon>
        <taxon>Eurotiales</taxon>
        <taxon>Aspergillaceae</taxon>
        <taxon>Aspergillus</taxon>
        <taxon>Aspergillus subgen. Circumdati</taxon>
    </lineage>
</organism>
<keyword evidence="1" id="KW-0472">Membrane</keyword>
<keyword evidence="3" id="KW-1185">Reference proteome</keyword>
<dbReference type="EMBL" id="KZ824433">
    <property type="protein sequence ID" value="RAL01877.1"/>
    <property type="molecule type" value="Genomic_DNA"/>
</dbReference>
<dbReference type="RefSeq" id="XP_025576204.1">
    <property type="nucleotide sequence ID" value="XM_025719236.1"/>
</dbReference>
<dbReference type="GeneID" id="37224101"/>
<proteinExistence type="predicted"/>
<sequence length="53" mass="5645">MQSGVVVPRGGDDNDGWMMASEGYLYSTAVVALMVHLGIVPIAGRDLNPWAIL</sequence>
<reference evidence="2 3" key="1">
    <citation type="submission" date="2018-02" db="EMBL/GenBank/DDBJ databases">
        <title>The genomes of Aspergillus section Nigri reveals drivers in fungal speciation.</title>
        <authorList>
            <consortium name="DOE Joint Genome Institute"/>
            <person name="Vesth T.C."/>
            <person name="Nybo J."/>
            <person name="Theobald S."/>
            <person name="Brandl J."/>
            <person name="Frisvad J.C."/>
            <person name="Nielsen K.F."/>
            <person name="Lyhne E.K."/>
            <person name="Kogle M.E."/>
            <person name="Kuo A."/>
            <person name="Riley R."/>
            <person name="Clum A."/>
            <person name="Nolan M."/>
            <person name="Lipzen A."/>
            <person name="Salamov A."/>
            <person name="Henrissat B."/>
            <person name="Wiebenga A."/>
            <person name="De vries R.P."/>
            <person name="Grigoriev I.V."/>
            <person name="Mortensen U.H."/>
            <person name="Andersen M.R."/>
            <person name="Baker S.E."/>
        </authorList>
    </citation>
    <scope>NUCLEOTIDE SEQUENCE [LARGE SCALE GENOMIC DNA]</scope>
    <source>
        <strain evidence="2 3">CBS 121593</strain>
    </source>
</reference>
<evidence type="ECO:0000256" key="1">
    <source>
        <dbReference type="SAM" id="Phobius"/>
    </source>
</evidence>